<proteinExistence type="predicted"/>
<dbReference type="EMBL" id="ABDF02000004">
    <property type="protein sequence ID" value="EHK24370.1"/>
    <property type="molecule type" value="Genomic_DNA"/>
</dbReference>
<sequence>MFFCEPLPWKIPVPFVGPALRTFAALILLANVNALYDKMEIFGADISLPIYVANLGLIGVIFLAVCIFAALKQRNYTFDLNTLLATITLTVLWGATCCFNIGIVIGAFVKCHLPRFKHDKGMKYCHFFGNEVVAKSSGWEGKSWPVYYWISLVSALIMAFWQMLNWMGWIKDIRRALSFRRRRQQNQLNEWA</sequence>
<dbReference type="VEuPathDB" id="FungiDB:TRIVIDRAFT_198983"/>
<evidence type="ECO:0008006" key="4">
    <source>
        <dbReference type="Google" id="ProtNLM"/>
    </source>
</evidence>
<dbReference type="AlphaFoldDB" id="G9MLZ7"/>
<evidence type="ECO:0000256" key="1">
    <source>
        <dbReference type="SAM" id="Phobius"/>
    </source>
</evidence>
<feature type="transmembrane region" description="Helical" evidence="1">
    <location>
        <begin position="83"/>
        <end position="109"/>
    </location>
</feature>
<feature type="transmembrane region" description="Helical" evidence="1">
    <location>
        <begin position="48"/>
        <end position="71"/>
    </location>
</feature>
<keyword evidence="3" id="KW-1185">Reference proteome</keyword>
<evidence type="ECO:0000313" key="3">
    <source>
        <dbReference type="Proteomes" id="UP000007115"/>
    </source>
</evidence>
<keyword evidence="1" id="KW-0472">Membrane</keyword>
<dbReference type="GeneID" id="25790049"/>
<comment type="caution">
    <text evidence="2">The sequence shown here is derived from an EMBL/GenBank/DDBJ whole genome shotgun (WGS) entry which is preliminary data.</text>
</comment>
<dbReference type="eggNOG" id="ENOG502RR4R">
    <property type="taxonomic scope" value="Eukaryota"/>
</dbReference>
<name>G9MLZ7_HYPVG</name>
<keyword evidence="1" id="KW-0812">Transmembrane</keyword>
<dbReference type="OMA" id="YCHFFGN"/>
<feature type="transmembrane region" description="Helical" evidence="1">
    <location>
        <begin position="146"/>
        <end position="170"/>
    </location>
</feature>
<dbReference type="Proteomes" id="UP000007115">
    <property type="component" value="Unassembled WGS sequence"/>
</dbReference>
<dbReference type="InParanoid" id="G9MLZ7"/>
<dbReference type="RefSeq" id="XP_013958581.1">
    <property type="nucleotide sequence ID" value="XM_014103106.1"/>
</dbReference>
<accession>G9MLZ7</accession>
<dbReference type="HOGENOM" id="CLU_098354_0_0_1"/>
<dbReference type="OrthoDB" id="4896879at2759"/>
<reference evidence="2 3" key="1">
    <citation type="journal article" date="2011" name="Genome Biol.">
        <title>Comparative genome sequence analysis underscores mycoparasitism as the ancestral life style of Trichoderma.</title>
        <authorList>
            <person name="Kubicek C.P."/>
            <person name="Herrera-Estrella A."/>
            <person name="Seidl-Seiboth V."/>
            <person name="Martinez D.A."/>
            <person name="Druzhinina I.S."/>
            <person name="Thon M."/>
            <person name="Zeilinger S."/>
            <person name="Casas-Flores S."/>
            <person name="Horwitz B.A."/>
            <person name="Mukherjee P.K."/>
            <person name="Mukherjee M."/>
            <person name="Kredics L."/>
            <person name="Alcaraz L.D."/>
            <person name="Aerts A."/>
            <person name="Antal Z."/>
            <person name="Atanasova L."/>
            <person name="Cervantes-Badillo M.G."/>
            <person name="Challacombe J."/>
            <person name="Chertkov O."/>
            <person name="McCluskey K."/>
            <person name="Coulpier F."/>
            <person name="Deshpande N."/>
            <person name="von Doehren H."/>
            <person name="Ebbole D.J."/>
            <person name="Esquivel-Naranjo E.U."/>
            <person name="Fekete E."/>
            <person name="Flipphi M."/>
            <person name="Glaser F."/>
            <person name="Gomez-Rodriguez E.Y."/>
            <person name="Gruber S."/>
            <person name="Han C."/>
            <person name="Henrissat B."/>
            <person name="Hermosa R."/>
            <person name="Hernandez-Onate M."/>
            <person name="Karaffa L."/>
            <person name="Kosti I."/>
            <person name="Le Crom S."/>
            <person name="Lindquist E."/>
            <person name="Lucas S."/>
            <person name="Luebeck M."/>
            <person name="Luebeck P.S."/>
            <person name="Margeot A."/>
            <person name="Metz B."/>
            <person name="Misra M."/>
            <person name="Nevalainen H."/>
            <person name="Omann M."/>
            <person name="Packer N."/>
            <person name="Perrone G."/>
            <person name="Uresti-Rivera E.E."/>
            <person name="Salamov A."/>
            <person name="Schmoll M."/>
            <person name="Seiboth B."/>
            <person name="Shapiro H."/>
            <person name="Sukno S."/>
            <person name="Tamayo-Ramos J.A."/>
            <person name="Tisch D."/>
            <person name="Wiest A."/>
            <person name="Wilkinson H.H."/>
            <person name="Zhang M."/>
            <person name="Coutinho P.M."/>
            <person name="Kenerley C.M."/>
            <person name="Monte E."/>
            <person name="Baker S.E."/>
            <person name="Grigoriev I.V."/>
        </authorList>
    </citation>
    <scope>NUCLEOTIDE SEQUENCE [LARGE SCALE GENOMIC DNA]</scope>
    <source>
        <strain evidence="3">Gv29-8 / FGSC 10586</strain>
    </source>
</reference>
<organism evidence="2 3">
    <name type="scientific">Hypocrea virens (strain Gv29-8 / FGSC 10586)</name>
    <name type="common">Gliocladium virens</name>
    <name type="synonym">Trichoderma virens</name>
    <dbReference type="NCBI Taxonomy" id="413071"/>
    <lineage>
        <taxon>Eukaryota</taxon>
        <taxon>Fungi</taxon>
        <taxon>Dikarya</taxon>
        <taxon>Ascomycota</taxon>
        <taxon>Pezizomycotina</taxon>
        <taxon>Sordariomycetes</taxon>
        <taxon>Hypocreomycetidae</taxon>
        <taxon>Hypocreales</taxon>
        <taxon>Hypocreaceae</taxon>
        <taxon>Trichoderma</taxon>
    </lineage>
</organism>
<protein>
    <recommendedName>
        <fullName evidence="4">MARVEL domain-containing protein</fullName>
    </recommendedName>
</protein>
<gene>
    <name evidence="2" type="ORF">TRIVIDRAFT_198983</name>
</gene>
<evidence type="ECO:0000313" key="2">
    <source>
        <dbReference type="EMBL" id="EHK24370.1"/>
    </source>
</evidence>
<keyword evidence="1" id="KW-1133">Transmembrane helix</keyword>
<feature type="transmembrane region" description="Helical" evidence="1">
    <location>
        <begin position="12"/>
        <end position="36"/>
    </location>
</feature>